<sequence>MDGKPVTQQTSHTYILYNKPMGQLCTRRDDKGRALIYDSLDVAPNVQSIGRLDMDTEGLLLLTDDGDLTRALTHPGAKLAREYRVRVGGQVTLETLEKLRRGGFDIGEGDKSDGWEVTVDSETRGHTWLTVVIFRGRWREVRRTLEAVGHPVRRLMRTRFGPIRLEEGMPRGSSRSLNRSEIKKLTDQGKTKK</sequence>
<dbReference type="InterPro" id="IPR042092">
    <property type="entry name" value="PsdUridine_s_RsuA/RluB/E/F_cat"/>
</dbReference>
<feature type="compositionally biased region" description="Basic and acidic residues" evidence="5">
    <location>
        <begin position="178"/>
        <end position="193"/>
    </location>
</feature>
<name>A0A1L8CJL4_9PROT</name>
<keyword evidence="3 4" id="KW-0413">Isomerase</keyword>
<reference evidence="7 8" key="1">
    <citation type="journal article" date="2017" name="Arch. Microbiol.">
        <title>Mariprofundus micogutta sp. nov., a novel iron-oxidizing zetaproteobacterium isolated from a deep-sea hydrothermal field at the Bayonnaise knoll of the Izu-Ogasawara arc, and a description of Mariprofundales ord. nov. and Zetaproteobacteria classis nov.</title>
        <authorList>
            <person name="Makita H."/>
            <person name="Tanaka E."/>
            <person name="Mitsunobu S."/>
            <person name="Miyazaki M."/>
            <person name="Nunoura T."/>
            <person name="Uematsu K."/>
            <person name="Takaki Y."/>
            <person name="Nishi S."/>
            <person name="Shimamura S."/>
            <person name="Takai K."/>
        </authorList>
    </citation>
    <scope>NUCLEOTIDE SEQUENCE [LARGE SCALE GENOMIC DNA]</scope>
    <source>
        <strain evidence="7 8">ET2</strain>
    </source>
</reference>
<dbReference type="InterPro" id="IPR020094">
    <property type="entry name" value="TruA/RsuA/RluB/E/F_N"/>
</dbReference>
<feature type="region of interest" description="Disordered" evidence="5">
    <location>
        <begin position="165"/>
        <end position="193"/>
    </location>
</feature>
<dbReference type="NCBIfam" id="TIGR00093">
    <property type="entry name" value="pseudouridine synthase"/>
    <property type="match status" value="1"/>
</dbReference>
<dbReference type="GO" id="GO:0003723">
    <property type="term" value="F:RNA binding"/>
    <property type="evidence" value="ECO:0007669"/>
    <property type="project" value="UniProtKB-KW"/>
</dbReference>
<evidence type="ECO:0000256" key="3">
    <source>
        <dbReference type="ARBA" id="ARBA00023235"/>
    </source>
</evidence>
<dbReference type="InterPro" id="IPR050343">
    <property type="entry name" value="RsuA_PseudoU_synthase"/>
</dbReference>
<evidence type="ECO:0000256" key="1">
    <source>
        <dbReference type="ARBA" id="ARBA00008348"/>
    </source>
</evidence>
<keyword evidence="2" id="KW-0694">RNA-binding</keyword>
<comment type="caution">
    <text evidence="7">The sequence shown here is derived from an EMBL/GenBank/DDBJ whole genome shotgun (WGS) entry which is preliminary data.</text>
</comment>
<dbReference type="GO" id="GO:0140098">
    <property type="term" value="F:catalytic activity, acting on RNA"/>
    <property type="evidence" value="ECO:0007669"/>
    <property type="project" value="UniProtKB-ARBA"/>
</dbReference>
<dbReference type="InterPro" id="IPR018496">
    <property type="entry name" value="PsdUridine_synth_RsuA/RluB_CS"/>
</dbReference>
<dbReference type="Gene3D" id="3.30.70.580">
    <property type="entry name" value="Pseudouridine synthase I, catalytic domain, N-terminal subdomain"/>
    <property type="match status" value="1"/>
</dbReference>
<comment type="similarity">
    <text evidence="1 4">Belongs to the pseudouridine synthase RsuA family.</text>
</comment>
<dbReference type="PANTHER" id="PTHR47683:SF3">
    <property type="entry name" value="RIBOSOMAL LARGE SUBUNIT PSEUDOURIDINE SYNTHASE B"/>
    <property type="match status" value="1"/>
</dbReference>
<evidence type="ECO:0000256" key="2">
    <source>
        <dbReference type="ARBA" id="ARBA00022884"/>
    </source>
</evidence>
<dbReference type="Gene3D" id="3.30.70.1560">
    <property type="entry name" value="Alpha-L RNA-binding motif"/>
    <property type="match status" value="1"/>
</dbReference>
<proteinExistence type="inferred from homology"/>
<evidence type="ECO:0000259" key="6">
    <source>
        <dbReference type="Pfam" id="PF00849"/>
    </source>
</evidence>
<evidence type="ECO:0000256" key="5">
    <source>
        <dbReference type="SAM" id="MobiDB-lite"/>
    </source>
</evidence>
<dbReference type="EMBL" id="BDFD01000001">
    <property type="protein sequence ID" value="GAV19086.1"/>
    <property type="molecule type" value="Genomic_DNA"/>
</dbReference>
<dbReference type="GO" id="GO:0001522">
    <property type="term" value="P:pseudouridine synthesis"/>
    <property type="evidence" value="ECO:0007669"/>
    <property type="project" value="InterPro"/>
</dbReference>
<protein>
    <recommendedName>
        <fullName evidence="4">Pseudouridine synthase</fullName>
        <ecNumber evidence="4">5.4.99.-</ecNumber>
    </recommendedName>
</protein>
<dbReference type="PROSITE" id="PS01149">
    <property type="entry name" value="PSI_RSU"/>
    <property type="match status" value="1"/>
</dbReference>
<evidence type="ECO:0000313" key="7">
    <source>
        <dbReference type="EMBL" id="GAV19086.1"/>
    </source>
</evidence>
<dbReference type="Proteomes" id="UP000231632">
    <property type="component" value="Unassembled WGS sequence"/>
</dbReference>
<dbReference type="EC" id="5.4.99.-" evidence="4"/>
<accession>A0A1L8CJL4</accession>
<dbReference type="Pfam" id="PF00849">
    <property type="entry name" value="PseudoU_synth_2"/>
    <property type="match status" value="1"/>
</dbReference>
<dbReference type="AlphaFoldDB" id="A0A1L8CJL4"/>
<gene>
    <name evidence="7" type="ORF">MMIC_P0015</name>
</gene>
<dbReference type="InterPro" id="IPR000748">
    <property type="entry name" value="PsdUridine_synth_RsuA/RluB/E/F"/>
</dbReference>
<dbReference type="STRING" id="1921010.MMIC_P0015"/>
<dbReference type="SUPFAM" id="SSF55120">
    <property type="entry name" value="Pseudouridine synthase"/>
    <property type="match status" value="1"/>
</dbReference>
<dbReference type="GO" id="GO:0009982">
    <property type="term" value="F:pseudouridine synthase activity"/>
    <property type="evidence" value="ECO:0007669"/>
    <property type="project" value="InterPro"/>
</dbReference>
<feature type="domain" description="Pseudouridine synthase RsuA/RluA-like" evidence="6">
    <location>
        <begin position="14"/>
        <end position="147"/>
    </location>
</feature>
<evidence type="ECO:0000313" key="8">
    <source>
        <dbReference type="Proteomes" id="UP000231632"/>
    </source>
</evidence>
<dbReference type="InterPro" id="IPR020103">
    <property type="entry name" value="PsdUridine_synth_cat_dom_sf"/>
</dbReference>
<dbReference type="PANTHER" id="PTHR47683">
    <property type="entry name" value="PSEUDOURIDINE SYNTHASE FAMILY PROTEIN-RELATED"/>
    <property type="match status" value="1"/>
</dbReference>
<dbReference type="GO" id="GO:0006364">
    <property type="term" value="P:rRNA processing"/>
    <property type="evidence" value="ECO:0007669"/>
    <property type="project" value="UniProtKB-ARBA"/>
</dbReference>
<dbReference type="InterPro" id="IPR006145">
    <property type="entry name" value="PsdUridine_synth_RsuA/RluA"/>
</dbReference>
<evidence type="ECO:0000256" key="4">
    <source>
        <dbReference type="RuleBase" id="RU003887"/>
    </source>
</evidence>
<keyword evidence="8" id="KW-1185">Reference proteome</keyword>
<organism evidence="7 8">
    <name type="scientific">Mariprofundus micogutta</name>
    <dbReference type="NCBI Taxonomy" id="1921010"/>
    <lineage>
        <taxon>Bacteria</taxon>
        <taxon>Pseudomonadati</taxon>
        <taxon>Pseudomonadota</taxon>
        <taxon>Candidatius Mariprofundia</taxon>
        <taxon>Mariprofundales</taxon>
        <taxon>Mariprofundaceae</taxon>
        <taxon>Mariprofundus</taxon>
    </lineage>
</organism>